<evidence type="ECO:0000313" key="2">
    <source>
        <dbReference type="EMBL" id="NMM99598.1"/>
    </source>
</evidence>
<feature type="transmembrane region" description="Helical" evidence="1">
    <location>
        <begin position="42"/>
        <end position="62"/>
    </location>
</feature>
<name>A0A7Y0F0I6_9BIFI</name>
<reference evidence="2 3" key="1">
    <citation type="submission" date="2020-02" db="EMBL/GenBank/DDBJ databases">
        <title>Characterization of phylogenetic diversity of novel bifidobacterial species isolated in Czech ZOOs.</title>
        <authorList>
            <person name="Lugli G.A."/>
            <person name="Vera N.B."/>
            <person name="Ventura M."/>
        </authorList>
    </citation>
    <scope>NUCLEOTIDE SEQUENCE [LARGE SCALE GENOMIC DNA]</scope>
    <source>
        <strain evidence="2 3">DSM 109958</strain>
    </source>
</reference>
<keyword evidence="1" id="KW-0812">Transmembrane</keyword>
<evidence type="ECO:0000313" key="3">
    <source>
        <dbReference type="Proteomes" id="UP000588277"/>
    </source>
</evidence>
<dbReference type="RefSeq" id="WP_169274765.1">
    <property type="nucleotide sequence ID" value="NZ_JAAIIH010000001.1"/>
</dbReference>
<keyword evidence="1" id="KW-1133">Transmembrane helix</keyword>
<sequence length="145" mass="14918">MKNKLFASVPSIVFGALIAVGPQTFAHACLRHDTPGACHYSALAATGVGVVILVLGVAALFADARVRIGLNVAVIADALLVLAVPTVLIGVCRGAMMHCRMVMLPTLVVLSVLTIVFALIAIRLDAKATQTAKAESVSAETGTAR</sequence>
<dbReference type="InterPro" id="IPR025531">
    <property type="entry name" value="DUF4418"/>
</dbReference>
<comment type="caution">
    <text evidence="2">The sequence shown here is derived from an EMBL/GenBank/DDBJ whole genome shotgun (WGS) entry which is preliminary data.</text>
</comment>
<organism evidence="2 3">
    <name type="scientific">Bifidobacterium moraviense</name>
    <dbReference type="NCBI Taxonomy" id="2675323"/>
    <lineage>
        <taxon>Bacteria</taxon>
        <taxon>Bacillati</taxon>
        <taxon>Actinomycetota</taxon>
        <taxon>Actinomycetes</taxon>
        <taxon>Bifidobacteriales</taxon>
        <taxon>Bifidobacteriaceae</taxon>
        <taxon>Bifidobacterium</taxon>
    </lineage>
</organism>
<dbReference type="Pfam" id="PF14387">
    <property type="entry name" value="DUF4418"/>
    <property type="match status" value="1"/>
</dbReference>
<proteinExistence type="predicted"/>
<dbReference type="Proteomes" id="UP000588277">
    <property type="component" value="Unassembled WGS sequence"/>
</dbReference>
<feature type="transmembrane region" description="Helical" evidence="1">
    <location>
        <begin position="74"/>
        <end position="96"/>
    </location>
</feature>
<dbReference type="AlphaFoldDB" id="A0A7Y0F0I6"/>
<feature type="transmembrane region" description="Helical" evidence="1">
    <location>
        <begin position="102"/>
        <end position="122"/>
    </location>
</feature>
<keyword evidence="1" id="KW-0472">Membrane</keyword>
<gene>
    <name evidence="2" type="ORF">G1C96_0176</name>
</gene>
<evidence type="ECO:0008006" key="4">
    <source>
        <dbReference type="Google" id="ProtNLM"/>
    </source>
</evidence>
<dbReference type="EMBL" id="JAAIIH010000001">
    <property type="protein sequence ID" value="NMM99598.1"/>
    <property type="molecule type" value="Genomic_DNA"/>
</dbReference>
<accession>A0A7Y0F0I6</accession>
<keyword evidence="3" id="KW-1185">Reference proteome</keyword>
<evidence type="ECO:0000256" key="1">
    <source>
        <dbReference type="SAM" id="Phobius"/>
    </source>
</evidence>
<protein>
    <recommendedName>
        <fullName evidence="4">DUF4418 family protein</fullName>
    </recommendedName>
</protein>